<comment type="caution">
    <text evidence="18">The sequence shown here is derived from an EMBL/GenBank/DDBJ whole genome shotgun (WGS) entry which is preliminary data.</text>
</comment>
<keyword evidence="11 16" id="KW-0472">Membrane</keyword>
<keyword evidence="5 16" id="KW-0328">Glycosyltransferase</keyword>
<keyword evidence="8 16" id="KW-0133">Cell shape</keyword>
<dbReference type="Pfam" id="PF01098">
    <property type="entry name" value="FTSW_RODA_SPOVE"/>
    <property type="match status" value="1"/>
</dbReference>
<organism evidence="18 19">
    <name type="scientific">Solilutibacter silvestris</name>
    <dbReference type="NCBI Taxonomy" id="1645665"/>
    <lineage>
        <taxon>Bacteria</taxon>
        <taxon>Pseudomonadati</taxon>
        <taxon>Pseudomonadota</taxon>
        <taxon>Gammaproteobacteria</taxon>
        <taxon>Lysobacterales</taxon>
        <taxon>Lysobacteraceae</taxon>
        <taxon>Solilutibacter</taxon>
    </lineage>
</organism>
<evidence type="ECO:0000256" key="15">
    <source>
        <dbReference type="ARBA" id="ARBA00049902"/>
    </source>
</evidence>
<feature type="transmembrane region" description="Helical" evidence="16">
    <location>
        <begin position="89"/>
        <end position="107"/>
    </location>
</feature>
<comment type="subcellular location">
    <subcellularLocation>
        <location evidence="16">Cell inner membrane</location>
        <topology evidence="16">Multi-pass membrane protein</topology>
    </subcellularLocation>
    <subcellularLocation>
        <location evidence="1">Cell membrane</location>
        <topology evidence="1">Multi-pass membrane protein</topology>
    </subcellularLocation>
    <text evidence="16">Localizes to the division septum.</text>
</comment>
<feature type="transmembrane region" description="Helical" evidence="16">
    <location>
        <begin position="127"/>
        <end position="144"/>
    </location>
</feature>
<keyword evidence="13 16" id="KW-0961">Cell wall biogenesis/degradation</keyword>
<dbReference type="GO" id="GO:0032153">
    <property type="term" value="C:cell division site"/>
    <property type="evidence" value="ECO:0007669"/>
    <property type="project" value="UniProtKB-UniRule"/>
</dbReference>
<evidence type="ECO:0000256" key="17">
    <source>
        <dbReference type="SAM" id="MobiDB-lite"/>
    </source>
</evidence>
<dbReference type="GO" id="GO:0015648">
    <property type="term" value="F:lipid-linked peptidoglycan transporter activity"/>
    <property type="evidence" value="ECO:0007669"/>
    <property type="project" value="TreeGrafter"/>
</dbReference>
<keyword evidence="6 16" id="KW-0808">Transferase</keyword>
<keyword evidence="10 16" id="KW-1133">Transmembrane helix</keyword>
<dbReference type="GO" id="GO:0008955">
    <property type="term" value="F:peptidoglycan glycosyltransferase activity"/>
    <property type="evidence" value="ECO:0007669"/>
    <property type="project" value="UniProtKB-UniRule"/>
</dbReference>
<evidence type="ECO:0000256" key="10">
    <source>
        <dbReference type="ARBA" id="ARBA00022989"/>
    </source>
</evidence>
<keyword evidence="4 16" id="KW-0132">Cell division</keyword>
<dbReference type="Proteomes" id="UP000236220">
    <property type="component" value="Unassembled WGS sequence"/>
</dbReference>
<dbReference type="NCBIfam" id="TIGR02614">
    <property type="entry name" value="ftsW"/>
    <property type="match status" value="1"/>
</dbReference>
<comment type="function">
    <text evidence="16">Peptidoglycan polymerase that is essential for cell division.</text>
</comment>
<feature type="transmembrane region" description="Helical" evidence="16">
    <location>
        <begin position="180"/>
        <end position="197"/>
    </location>
</feature>
<dbReference type="PANTHER" id="PTHR30474">
    <property type="entry name" value="CELL CYCLE PROTEIN"/>
    <property type="match status" value="1"/>
</dbReference>
<comment type="pathway">
    <text evidence="2 16">Cell wall biogenesis; peptidoglycan biosynthesis.</text>
</comment>
<keyword evidence="3 16" id="KW-1003">Cell membrane</keyword>
<evidence type="ECO:0000256" key="7">
    <source>
        <dbReference type="ARBA" id="ARBA00022692"/>
    </source>
</evidence>
<evidence type="ECO:0000256" key="8">
    <source>
        <dbReference type="ARBA" id="ARBA00022960"/>
    </source>
</evidence>
<evidence type="ECO:0000313" key="19">
    <source>
        <dbReference type="Proteomes" id="UP000236220"/>
    </source>
</evidence>
<dbReference type="GO" id="GO:0043093">
    <property type="term" value="P:FtsZ-dependent cytokinesis"/>
    <property type="evidence" value="ECO:0007669"/>
    <property type="project" value="UniProtKB-UniRule"/>
</dbReference>
<evidence type="ECO:0000256" key="13">
    <source>
        <dbReference type="ARBA" id="ARBA00023316"/>
    </source>
</evidence>
<feature type="transmembrane region" description="Helical" evidence="16">
    <location>
        <begin position="320"/>
        <end position="344"/>
    </location>
</feature>
<proteinExistence type="inferred from homology"/>
<feature type="transmembrane region" description="Helical" evidence="16">
    <location>
        <begin position="202"/>
        <end position="219"/>
    </location>
</feature>
<comment type="catalytic activity">
    <reaction evidence="15 16">
        <text>[GlcNAc-(1-&gt;4)-Mur2Ac(oyl-L-Ala-gamma-D-Glu-L-Lys-D-Ala-D-Ala)](n)-di-trans,octa-cis-undecaprenyl diphosphate + beta-D-GlcNAc-(1-&gt;4)-Mur2Ac(oyl-L-Ala-gamma-D-Glu-L-Lys-D-Ala-D-Ala)-di-trans,octa-cis-undecaprenyl diphosphate = [GlcNAc-(1-&gt;4)-Mur2Ac(oyl-L-Ala-gamma-D-Glu-L-Lys-D-Ala-D-Ala)](n+1)-di-trans,octa-cis-undecaprenyl diphosphate + di-trans,octa-cis-undecaprenyl diphosphate + H(+)</text>
        <dbReference type="Rhea" id="RHEA:23708"/>
        <dbReference type="Rhea" id="RHEA-COMP:9602"/>
        <dbReference type="Rhea" id="RHEA-COMP:9603"/>
        <dbReference type="ChEBI" id="CHEBI:15378"/>
        <dbReference type="ChEBI" id="CHEBI:58405"/>
        <dbReference type="ChEBI" id="CHEBI:60033"/>
        <dbReference type="ChEBI" id="CHEBI:78435"/>
        <dbReference type="EC" id="2.4.99.28"/>
    </reaction>
</comment>
<dbReference type="EMBL" id="NPZB01000001">
    <property type="protein sequence ID" value="PNS09280.1"/>
    <property type="molecule type" value="Genomic_DNA"/>
</dbReference>
<evidence type="ECO:0000256" key="4">
    <source>
        <dbReference type="ARBA" id="ARBA00022618"/>
    </source>
</evidence>
<protein>
    <recommendedName>
        <fullName evidence="16">Probable peptidoglycan glycosyltransferase FtsW</fullName>
        <shortName evidence="16">PGT</shortName>
        <ecNumber evidence="16">2.4.99.28</ecNumber>
    </recommendedName>
    <alternativeName>
        <fullName evidence="16">Cell division protein FtsW</fullName>
    </alternativeName>
    <alternativeName>
        <fullName evidence="16">Cell wall polymerase</fullName>
    </alternativeName>
    <alternativeName>
        <fullName evidence="16">Peptidoglycan polymerase</fullName>
        <shortName evidence="16">PG polymerase</shortName>
    </alternativeName>
</protein>
<feature type="transmembrane region" description="Helical" evidence="16">
    <location>
        <begin position="156"/>
        <end position="174"/>
    </location>
</feature>
<dbReference type="GO" id="GO:0071555">
    <property type="term" value="P:cell wall organization"/>
    <property type="evidence" value="ECO:0007669"/>
    <property type="project" value="UniProtKB-KW"/>
</dbReference>
<name>A0A2K1Q2K3_9GAMM</name>
<accession>A0A2K1Q2K3</accession>
<feature type="transmembrane region" description="Helical" evidence="16">
    <location>
        <begin position="356"/>
        <end position="377"/>
    </location>
</feature>
<keyword evidence="7 16" id="KW-0812">Transmembrane</keyword>
<keyword evidence="9 16" id="KW-0573">Peptidoglycan synthesis</keyword>
<dbReference type="RefSeq" id="WP_103074346.1">
    <property type="nucleotide sequence ID" value="NZ_NPZB01000001.1"/>
</dbReference>
<evidence type="ECO:0000256" key="6">
    <source>
        <dbReference type="ARBA" id="ARBA00022679"/>
    </source>
</evidence>
<dbReference type="AlphaFoldDB" id="A0A2K1Q2K3"/>
<evidence type="ECO:0000256" key="2">
    <source>
        <dbReference type="ARBA" id="ARBA00004752"/>
    </source>
</evidence>
<dbReference type="InterPro" id="IPR013437">
    <property type="entry name" value="FtsW"/>
</dbReference>
<gene>
    <name evidence="16" type="primary">ftsW</name>
    <name evidence="18" type="ORF">Lysil_0909</name>
</gene>
<feature type="transmembrane region" description="Helical" evidence="16">
    <location>
        <begin position="287"/>
        <end position="308"/>
    </location>
</feature>
<evidence type="ECO:0000256" key="3">
    <source>
        <dbReference type="ARBA" id="ARBA00022475"/>
    </source>
</evidence>
<evidence type="ECO:0000256" key="11">
    <source>
        <dbReference type="ARBA" id="ARBA00023136"/>
    </source>
</evidence>
<dbReference type="GO" id="GO:0008360">
    <property type="term" value="P:regulation of cell shape"/>
    <property type="evidence" value="ECO:0007669"/>
    <property type="project" value="UniProtKB-KW"/>
</dbReference>
<dbReference type="EC" id="2.4.99.28" evidence="16"/>
<evidence type="ECO:0000256" key="16">
    <source>
        <dbReference type="HAMAP-Rule" id="MF_00913"/>
    </source>
</evidence>
<dbReference type="GO" id="GO:0009252">
    <property type="term" value="P:peptidoglycan biosynthetic process"/>
    <property type="evidence" value="ECO:0007669"/>
    <property type="project" value="UniProtKB-UniRule"/>
</dbReference>
<evidence type="ECO:0000313" key="18">
    <source>
        <dbReference type="EMBL" id="PNS09280.1"/>
    </source>
</evidence>
<dbReference type="InterPro" id="IPR001182">
    <property type="entry name" value="FtsW/RodA"/>
</dbReference>
<dbReference type="PANTHER" id="PTHR30474:SF2">
    <property type="entry name" value="PEPTIDOGLYCAN GLYCOSYLTRANSFERASE FTSW-RELATED"/>
    <property type="match status" value="1"/>
</dbReference>
<dbReference type="UniPathway" id="UPA00219"/>
<feature type="compositionally biased region" description="Basic and acidic residues" evidence="17">
    <location>
        <begin position="442"/>
        <end position="454"/>
    </location>
</feature>
<feature type="transmembrane region" description="Helical" evidence="16">
    <location>
        <begin position="57"/>
        <end position="77"/>
    </location>
</feature>
<evidence type="ECO:0000256" key="9">
    <source>
        <dbReference type="ARBA" id="ARBA00022984"/>
    </source>
</evidence>
<evidence type="ECO:0000256" key="12">
    <source>
        <dbReference type="ARBA" id="ARBA00023306"/>
    </source>
</evidence>
<sequence length="454" mass="49577">MATIASRVQQATRADAITGRYDAWLLIAGLAMLAFGTVMVASASFPEAVSNGKSPFYFLERHLLFLAAGIFLAWTLMRTELKDVESYSKLLPLVCIALLLVVAVPGLGVTVKGARRWINLGVTRFQPVEVVKLLMIVWLASYLVRFRDEVNGTWKAMLKAILVACAMGAILLVVQKDFGSTALLFMITAMMLVLGGVHMPRMLIPAILAMPALALMILMEPYRMKRLVSYLNPWEDPLGSGYQLTNALMAIGRGEFWGVGLGGSVQKLSYLPEAHTDFIMAVISEELGFVGVCAVIAMYMLIVGRAFVIGLRCVDMRRFFAGFCAFGIGTWIALQAFISIGVNLGLLPTKGLTLPFISYGGSSLLATCAALGLLLRVSYELTRAERQVAVRRGETATASQAPEAVIPERTMRTAADDARTAVAHSLGKLLRRERPSATPQRRRVEPVLDKVERE</sequence>
<keyword evidence="16" id="KW-0997">Cell inner membrane</keyword>
<evidence type="ECO:0000256" key="5">
    <source>
        <dbReference type="ARBA" id="ARBA00022676"/>
    </source>
</evidence>
<evidence type="ECO:0000256" key="14">
    <source>
        <dbReference type="ARBA" id="ARBA00038053"/>
    </source>
</evidence>
<comment type="similarity">
    <text evidence="14 16">Belongs to the SEDS family. FtsW subfamily.</text>
</comment>
<reference evidence="18 19" key="1">
    <citation type="submission" date="2017-08" db="EMBL/GenBank/DDBJ databases">
        <title>Lysobacter sylvestris genome.</title>
        <authorList>
            <person name="Zhang D.-C."/>
            <person name="Albuquerque L."/>
            <person name="Franca L."/>
            <person name="Froufe H.J.C."/>
            <person name="Barroso C."/>
            <person name="Egas C."/>
            <person name="Da Costa M."/>
            <person name="Margesin R."/>
        </authorList>
    </citation>
    <scope>NUCLEOTIDE SEQUENCE [LARGE SCALE GENOMIC DNA]</scope>
    <source>
        <strain evidence="18 19">AM20-91</strain>
    </source>
</reference>
<evidence type="ECO:0000256" key="1">
    <source>
        <dbReference type="ARBA" id="ARBA00004651"/>
    </source>
</evidence>
<feature type="region of interest" description="Disordered" evidence="17">
    <location>
        <begin position="432"/>
        <end position="454"/>
    </location>
</feature>
<dbReference type="HAMAP" id="MF_00913">
    <property type="entry name" value="PGT_FtsW_proteobact"/>
    <property type="match status" value="1"/>
</dbReference>
<feature type="transmembrane region" description="Helical" evidence="16">
    <location>
        <begin position="21"/>
        <end position="45"/>
    </location>
</feature>
<keyword evidence="19" id="KW-1185">Reference proteome</keyword>
<dbReference type="OrthoDB" id="9768187at2"/>
<keyword evidence="12 16" id="KW-0131">Cell cycle</keyword>
<dbReference type="GO" id="GO:0005886">
    <property type="term" value="C:plasma membrane"/>
    <property type="evidence" value="ECO:0007669"/>
    <property type="project" value="UniProtKB-SubCell"/>
</dbReference>